<dbReference type="AlphaFoldDB" id="A0A1H7V717"/>
<keyword evidence="4" id="KW-1185">Reference proteome</keyword>
<accession>A0A1H7V717</accession>
<name>A0A1H7V717_9BACT</name>
<feature type="domain" description="Polysaccharide pyruvyl transferase" evidence="2">
    <location>
        <begin position="12"/>
        <end position="348"/>
    </location>
</feature>
<evidence type="ECO:0000313" key="3">
    <source>
        <dbReference type="EMBL" id="SEM04859.1"/>
    </source>
</evidence>
<protein>
    <submittedName>
        <fullName evidence="3">Polysaccharide pyruvyl transferase family protein WcaK</fullName>
    </submittedName>
</protein>
<keyword evidence="3" id="KW-0808">Transferase</keyword>
<dbReference type="EMBL" id="FOBS01000003">
    <property type="protein sequence ID" value="SEM04859.1"/>
    <property type="molecule type" value="Genomic_DNA"/>
</dbReference>
<dbReference type="InterPro" id="IPR007345">
    <property type="entry name" value="Polysacch_pyruvyl_Trfase"/>
</dbReference>
<dbReference type="GO" id="GO:0016740">
    <property type="term" value="F:transferase activity"/>
    <property type="evidence" value="ECO:0007669"/>
    <property type="project" value="UniProtKB-KW"/>
</dbReference>
<keyword evidence="1" id="KW-0812">Transmembrane</keyword>
<evidence type="ECO:0000259" key="2">
    <source>
        <dbReference type="Pfam" id="PF04230"/>
    </source>
</evidence>
<evidence type="ECO:0000313" key="4">
    <source>
        <dbReference type="Proteomes" id="UP000198744"/>
    </source>
</evidence>
<dbReference type="Pfam" id="PF04230">
    <property type="entry name" value="PS_pyruv_trans"/>
    <property type="match status" value="1"/>
</dbReference>
<keyword evidence="1" id="KW-1133">Transmembrane helix</keyword>
<evidence type="ECO:0000256" key="1">
    <source>
        <dbReference type="SAM" id="Phobius"/>
    </source>
</evidence>
<dbReference type="PANTHER" id="PTHR36836:SF1">
    <property type="entry name" value="COLANIC ACID BIOSYNTHESIS PROTEIN WCAK"/>
    <property type="match status" value="1"/>
</dbReference>
<dbReference type="PANTHER" id="PTHR36836">
    <property type="entry name" value="COLANIC ACID BIOSYNTHESIS PROTEIN WCAK"/>
    <property type="match status" value="1"/>
</dbReference>
<dbReference type="STRING" id="43775.SAMN04489760_10360"/>
<feature type="transmembrane region" description="Helical" evidence="1">
    <location>
        <begin position="329"/>
        <end position="347"/>
    </location>
</feature>
<dbReference type="Proteomes" id="UP000198744">
    <property type="component" value="Unassembled WGS sequence"/>
</dbReference>
<reference evidence="3 4" key="1">
    <citation type="submission" date="2016-10" db="EMBL/GenBank/DDBJ databases">
        <authorList>
            <person name="de Groot N.N."/>
        </authorList>
    </citation>
    <scope>NUCLEOTIDE SEQUENCE [LARGE SCALE GENOMIC DNA]</scope>
    <source>
        <strain evidence="3 4">DSM 8423</strain>
    </source>
</reference>
<proteinExistence type="predicted"/>
<sequence length="416" mass="47258">MKFALLNSVIMNGGDAGIVYGIRDAIREILPEAQLSIFARRARDAEAYYPDLRLLPMLQDTWPRQRTLAYGLRESFPLRSNLCLLIPGEKEFYKQLRSMDAIIYCGGGYINNLYSTGVLFRIIEDTLEMGIPHMAYAHSIGPFFDDRSRTAAAALLSRFDAVTTRDEASYRLLHEMGTNCKETHFTADAAFAMQIATDATMPLQDLEELKRIYAFKSHGGGAPLFFMSVREWGFPGSEESSSLKKNYRSELQRFILQVIAESNCRICFVSTCQGRKEYGYDDSRFAAELLKELQPFPEDRVYICGHPFAPSSYPLLIGRCADLVVSMRMHFIIFSIMGGVPFIAIAYEKKSQELARQVGLDGYCHELSNLKGDILYKNFIDLREHLVDSRATINSAFRILRERSQENARVLRSVIT</sequence>
<gene>
    <name evidence="3" type="ORF">SAMN04489760_10360</name>
</gene>
<organism evidence="3 4">
    <name type="scientific">Syntrophus gentianae</name>
    <dbReference type="NCBI Taxonomy" id="43775"/>
    <lineage>
        <taxon>Bacteria</taxon>
        <taxon>Pseudomonadati</taxon>
        <taxon>Thermodesulfobacteriota</taxon>
        <taxon>Syntrophia</taxon>
        <taxon>Syntrophales</taxon>
        <taxon>Syntrophaceae</taxon>
        <taxon>Syntrophus</taxon>
    </lineage>
</organism>
<keyword evidence="1" id="KW-0472">Membrane</keyword>